<dbReference type="AlphaFoldDB" id="A0A6H1P4X3"/>
<protein>
    <submittedName>
        <fullName evidence="1">Uncharacterized protein</fullName>
    </submittedName>
</protein>
<reference evidence="1 2" key="1">
    <citation type="submission" date="2020-04" db="EMBL/GenBank/DDBJ databases">
        <title>Genome-Wide Identification of 5-Methylcytosine Sites in Bacterial Genomes By High-Throughput Sequencing of MspJI Restriction Fragments.</title>
        <authorList>
            <person name="Wu V."/>
        </authorList>
    </citation>
    <scope>NUCLEOTIDE SEQUENCE [LARGE SCALE GENOMIC DNA]</scope>
    <source>
        <strain evidence="1 2">S2</strain>
    </source>
</reference>
<dbReference type="EMBL" id="CP051128">
    <property type="protein sequence ID" value="QIZ08467.1"/>
    <property type="molecule type" value="Genomic_DNA"/>
</dbReference>
<evidence type="ECO:0000313" key="2">
    <source>
        <dbReference type="Proteomes" id="UP000501868"/>
    </source>
</evidence>
<organism evidence="1 2">
    <name type="scientific">Priestia megaterium</name>
    <name type="common">Bacillus megaterium</name>
    <dbReference type="NCBI Taxonomy" id="1404"/>
    <lineage>
        <taxon>Bacteria</taxon>
        <taxon>Bacillati</taxon>
        <taxon>Bacillota</taxon>
        <taxon>Bacilli</taxon>
        <taxon>Bacillales</taxon>
        <taxon>Bacillaceae</taxon>
        <taxon>Priestia</taxon>
    </lineage>
</organism>
<dbReference type="Proteomes" id="UP000501868">
    <property type="component" value="Chromosome"/>
</dbReference>
<sequence length="192" mass="22787">MQLDLMKIFDGYVRNYHTLNLSVHHGRHSFTMAEIEYFSRLGSMMGYLPFTEDTCNSTYRAMDLTWWDDFDGKYWHDFILHLERENIFKKDFETLEKLFSNREPVPQNVIGIMSIKNEARIEELVIEAKIMCKIKNALLIFRTNSIGNNKGYFDEVHAYLLSENKIRDNKIAYVNEISSTLFMNFDENLIKI</sequence>
<evidence type="ECO:0000313" key="1">
    <source>
        <dbReference type="EMBL" id="QIZ08467.1"/>
    </source>
</evidence>
<reference evidence="1 2" key="2">
    <citation type="submission" date="2020-04" db="EMBL/GenBank/DDBJ databases">
        <authorList>
            <person name="Fomenkov A."/>
            <person name="Anton B.P."/>
            <person name="Roberts R.J."/>
        </authorList>
    </citation>
    <scope>NUCLEOTIDE SEQUENCE [LARGE SCALE GENOMIC DNA]</scope>
    <source>
        <strain evidence="1 2">S2</strain>
    </source>
</reference>
<gene>
    <name evidence="1" type="ORF">HFZ78_18580</name>
</gene>
<proteinExistence type="predicted"/>
<name>A0A6H1P4X3_PRIMG</name>
<accession>A0A6H1P4X3</accession>